<dbReference type="InterPro" id="IPR057240">
    <property type="entry name" value="ParB_dimer_C"/>
</dbReference>
<dbReference type="GO" id="GO:0005694">
    <property type="term" value="C:chromosome"/>
    <property type="evidence" value="ECO:0007669"/>
    <property type="project" value="TreeGrafter"/>
</dbReference>
<comment type="similarity">
    <text evidence="1">Belongs to the ParB family.</text>
</comment>
<dbReference type="FunFam" id="3.90.1530.30:FF:000001">
    <property type="entry name" value="Chromosome partitioning protein ParB"/>
    <property type="match status" value="1"/>
</dbReference>
<dbReference type="Gene3D" id="1.10.10.2830">
    <property type="match status" value="1"/>
</dbReference>
<dbReference type="InterPro" id="IPR041468">
    <property type="entry name" value="HTH_ParB/Spo0J"/>
</dbReference>
<dbReference type="Pfam" id="PF02195">
    <property type="entry name" value="ParB_N"/>
    <property type="match status" value="1"/>
</dbReference>
<evidence type="ECO:0000259" key="4">
    <source>
        <dbReference type="SMART" id="SM00470"/>
    </source>
</evidence>
<dbReference type="InterPro" id="IPR036086">
    <property type="entry name" value="ParB/Sulfiredoxin_sf"/>
</dbReference>
<dbReference type="SUPFAM" id="SSF109709">
    <property type="entry name" value="KorB DNA-binding domain-like"/>
    <property type="match status" value="1"/>
</dbReference>
<dbReference type="GO" id="GO:0003677">
    <property type="term" value="F:DNA binding"/>
    <property type="evidence" value="ECO:0007669"/>
    <property type="project" value="UniProtKB-KW"/>
</dbReference>
<dbReference type="GO" id="GO:0007059">
    <property type="term" value="P:chromosome segregation"/>
    <property type="evidence" value="ECO:0007669"/>
    <property type="project" value="UniProtKB-KW"/>
</dbReference>
<dbReference type="AlphaFoldDB" id="A0A381RKV2"/>
<dbReference type="NCBIfam" id="TIGR00180">
    <property type="entry name" value="parB_part"/>
    <property type="match status" value="1"/>
</dbReference>
<dbReference type="Pfam" id="PF23552">
    <property type="entry name" value="ParB_C"/>
    <property type="match status" value="1"/>
</dbReference>
<dbReference type="EMBL" id="UINC01002060">
    <property type="protein sequence ID" value="SUZ92452.1"/>
    <property type="molecule type" value="Genomic_DNA"/>
</dbReference>
<dbReference type="CDD" id="cd16393">
    <property type="entry name" value="SPO0J_N"/>
    <property type="match status" value="1"/>
</dbReference>
<dbReference type="Gene3D" id="3.90.1530.30">
    <property type="match status" value="1"/>
</dbReference>
<evidence type="ECO:0000256" key="2">
    <source>
        <dbReference type="ARBA" id="ARBA00022829"/>
    </source>
</evidence>
<protein>
    <recommendedName>
        <fullName evidence="4">ParB-like N-terminal domain-containing protein</fullName>
    </recommendedName>
</protein>
<gene>
    <name evidence="5" type="ORF">METZ01_LOCUS45306</name>
</gene>
<dbReference type="PANTHER" id="PTHR33375:SF1">
    <property type="entry name" value="CHROMOSOME-PARTITIONING PROTEIN PARB-RELATED"/>
    <property type="match status" value="1"/>
</dbReference>
<keyword evidence="3" id="KW-0238">DNA-binding</keyword>
<evidence type="ECO:0000313" key="5">
    <source>
        <dbReference type="EMBL" id="SUZ92452.1"/>
    </source>
</evidence>
<evidence type="ECO:0000256" key="3">
    <source>
        <dbReference type="ARBA" id="ARBA00023125"/>
    </source>
</evidence>
<dbReference type="SMART" id="SM00470">
    <property type="entry name" value="ParB"/>
    <property type="match status" value="1"/>
</dbReference>
<name>A0A381RKV2_9ZZZZ</name>
<reference evidence="5" key="1">
    <citation type="submission" date="2018-05" db="EMBL/GenBank/DDBJ databases">
        <authorList>
            <person name="Lanie J.A."/>
            <person name="Ng W.-L."/>
            <person name="Kazmierczak K.M."/>
            <person name="Andrzejewski T.M."/>
            <person name="Davidsen T.M."/>
            <person name="Wayne K.J."/>
            <person name="Tettelin H."/>
            <person name="Glass J.I."/>
            <person name="Rusch D."/>
            <person name="Podicherti R."/>
            <person name="Tsui H.-C.T."/>
            <person name="Winkler M.E."/>
        </authorList>
    </citation>
    <scope>NUCLEOTIDE SEQUENCE</scope>
</reference>
<dbReference type="FunFam" id="1.10.10.2830:FF:000001">
    <property type="entry name" value="Chromosome partitioning protein ParB"/>
    <property type="match status" value="1"/>
</dbReference>
<proteinExistence type="inferred from homology"/>
<dbReference type="InterPro" id="IPR004437">
    <property type="entry name" value="ParB/RepB/Spo0J"/>
</dbReference>
<feature type="domain" description="ParB-like N-terminal" evidence="4">
    <location>
        <begin position="10"/>
        <end position="99"/>
    </location>
</feature>
<dbReference type="InterPro" id="IPR003115">
    <property type="entry name" value="ParB_N"/>
</dbReference>
<accession>A0A381RKV2</accession>
<dbReference type="InterPro" id="IPR050336">
    <property type="entry name" value="Chromosome_partition/occlusion"/>
</dbReference>
<dbReference type="Pfam" id="PF17762">
    <property type="entry name" value="HTH_ParB"/>
    <property type="match status" value="1"/>
</dbReference>
<dbReference type="SUPFAM" id="SSF110849">
    <property type="entry name" value="ParB/Sulfiredoxin"/>
    <property type="match status" value="1"/>
</dbReference>
<keyword evidence="2" id="KW-0159">Chromosome partition</keyword>
<sequence length="264" mass="29689">VSPTPKVALNEIDIDQLVPNPDQPRTEVDGAKLDELAQSIRANGVIQPLVVRKVEDRYEIVAGERRWRAAQRAGLLRVPIAVREVTNDQLLPLALIENLQREDLNPIEEAVAYQRLVEQHQLTHDAIASAIGKDRSTIANALRLLKLPEEIKANLMSGGLTVGHARALLGVPDESAQRRAAREVMRRRLSVRETEAFIRKLTGQGIRAGRPEAADVHIRAAEEQLRFALGTRVRVIRKRKGGRIEIDFSSEEELQRIYEQLTER</sequence>
<evidence type="ECO:0000256" key="1">
    <source>
        <dbReference type="ARBA" id="ARBA00006295"/>
    </source>
</evidence>
<dbReference type="GO" id="GO:0045881">
    <property type="term" value="P:positive regulation of sporulation resulting in formation of a cellular spore"/>
    <property type="evidence" value="ECO:0007669"/>
    <property type="project" value="TreeGrafter"/>
</dbReference>
<dbReference type="PANTHER" id="PTHR33375">
    <property type="entry name" value="CHROMOSOME-PARTITIONING PROTEIN PARB-RELATED"/>
    <property type="match status" value="1"/>
</dbReference>
<organism evidence="5">
    <name type="scientific">marine metagenome</name>
    <dbReference type="NCBI Taxonomy" id="408172"/>
    <lineage>
        <taxon>unclassified sequences</taxon>
        <taxon>metagenomes</taxon>
        <taxon>ecological metagenomes</taxon>
    </lineage>
</organism>
<feature type="non-terminal residue" evidence="5">
    <location>
        <position position="1"/>
    </location>
</feature>